<keyword evidence="2" id="KW-1185">Reference proteome</keyword>
<organism evidence="1 2">
    <name type="scientific">Armillaria ostoyae</name>
    <name type="common">Armillaria root rot fungus</name>
    <dbReference type="NCBI Taxonomy" id="47428"/>
    <lineage>
        <taxon>Eukaryota</taxon>
        <taxon>Fungi</taxon>
        <taxon>Dikarya</taxon>
        <taxon>Basidiomycota</taxon>
        <taxon>Agaricomycotina</taxon>
        <taxon>Agaricomycetes</taxon>
        <taxon>Agaricomycetidae</taxon>
        <taxon>Agaricales</taxon>
        <taxon>Marasmiineae</taxon>
        <taxon>Physalacriaceae</taxon>
        <taxon>Armillaria</taxon>
    </lineage>
</organism>
<accession>A0A284S3A8</accession>
<sequence>MDIILYPFPAGSSGLAASGTITSKPIQYIMISEPSICPEGCKGFMAPWESSLSFLKNIVIYSHDAYARRVHVYTHSQ</sequence>
<dbReference type="AlphaFoldDB" id="A0A284S3A8"/>
<proteinExistence type="predicted"/>
<protein>
    <submittedName>
        <fullName evidence="1">Uncharacterized protein</fullName>
    </submittedName>
</protein>
<evidence type="ECO:0000313" key="2">
    <source>
        <dbReference type="Proteomes" id="UP000219338"/>
    </source>
</evidence>
<evidence type="ECO:0000313" key="1">
    <source>
        <dbReference type="EMBL" id="SJL15474.1"/>
    </source>
</evidence>
<dbReference type="EMBL" id="FUEG01000029">
    <property type="protein sequence ID" value="SJL15474.1"/>
    <property type="molecule type" value="Genomic_DNA"/>
</dbReference>
<reference evidence="2" key="1">
    <citation type="journal article" date="2017" name="Nat. Ecol. Evol.">
        <title>Genome expansion and lineage-specific genetic innovations in the forest pathogenic fungi Armillaria.</title>
        <authorList>
            <person name="Sipos G."/>
            <person name="Prasanna A.N."/>
            <person name="Walter M.C."/>
            <person name="O'Connor E."/>
            <person name="Balint B."/>
            <person name="Krizsan K."/>
            <person name="Kiss B."/>
            <person name="Hess J."/>
            <person name="Varga T."/>
            <person name="Slot J."/>
            <person name="Riley R."/>
            <person name="Boka B."/>
            <person name="Rigling D."/>
            <person name="Barry K."/>
            <person name="Lee J."/>
            <person name="Mihaltcheva S."/>
            <person name="LaButti K."/>
            <person name="Lipzen A."/>
            <person name="Waldron R."/>
            <person name="Moloney N.M."/>
            <person name="Sperisen C."/>
            <person name="Kredics L."/>
            <person name="Vagvoelgyi C."/>
            <person name="Patrignani A."/>
            <person name="Fitzpatrick D."/>
            <person name="Nagy I."/>
            <person name="Doyle S."/>
            <person name="Anderson J.B."/>
            <person name="Grigoriev I.V."/>
            <person name="Gueldener U."/>
            <person name="Muensterkoetter M."/>
            <person name="Nagy L.G."/>
        </authorList>
    </citation>
    <scope>NUCLEOTIDE SEQUENCE [LARGE SCALE GENOMIC DNA]</scope>
    <source>
        <strain evidence="2">C18/9</strain>
    </source>
</reference>
<dbReference type="Proteomes" id="UP000219338">
    <property type="component" value="Unassembled WGS sequence"/>
</dbReference>
<name>A0A284S3A8_ARMOS</name>
<gene>
    <name evidence="1" type="ORF">ARMOST_18972</name>
</gene>